<comment type="caution">
    <text evidence="6">The sequence shown here is derived from an EMBL/GenBank/DDBJ whole genome shotgun (WGS) entry which is preliminary data.</text>
</comment>
<dbReference type="PANTHER" id="PTHR48050:SF13">
    <property type="entry name" value="STEROL 3-BETA-GLUCOSYLTRANSFERASE UGT80A2"/>
    <property type="match status" value="1"/>
</dbReference>
<feature type="domain" description="Erythromycin biosynthesis protein CIII-like N-terminal" evidence="5">
    <location>
        <begin position="23"/>
        <end position="219"/>
    </location>
</feature>
<dbReference type="InterPro" id="IPR050426">
    <property type="entry name" value="Glycosyltransferase_28"/>
</dbReference>
<feature type="domain" description="Erythromycin biosynthesis protein CIII-like C-terminal" evidence="4">
    <location>
        <begin position="234"/>
        <end position="373"/>
    </location>
</feature>
<evidence type="ECO:0000313" key="6">
    <source>
        <dbReference type="EMBL" id="RZU51646.1"/>
    </source>
</evidence>
<comment type="similarity">
    <text evidence="1">Belongs to the glycosyltransferase 28 family.</text>
</comment>
<dbReference type="OrthoDB" id="3863369at2"/>
<name>A0A4V6MG52_9ACTN</name>
<dbReference type="AlphaFoldDB" id="A0A4V6MG52"/>
<evidence type="ECO:0000256" key="3">
    <source>
        <dbReference type="ARBA" id="ARBA00022679"/>
    </source>
</evidence>
<reference evidence="6 7" key="1">
    <citation type="submission" date="2019-02" db="EMBL/GenBank/DDBJ databases">
        <title>Sequencing the genomes of 1000 actinobacteria strains.</title>
        <authorList>
            <person name="Klenk H.-P."/>
        </authorList>
    </citation>
    <scope>NUCLEOTIDE SEQUENCE [LARGE SCALE GENOMIC DNA]</scope>
    <source>
        <strain evidence="6 7">DSM 45162</strain>
    </source>
</reference>
<evidence type="ECO:0000259" key="4">
    <source>
        <dbReference type="Pfam" id="PF06722"/>
    </source>
</evidence>
<dbReference type="PANTHER" id="PTHR48050">
    <property type="entry name" value="STEROL 3-BETA-GLUCOSYLTRANSFERASE"/>
    <property type="match status" value="1"/>
</dbReference>
<dbReference type="GO" id="GO:0017000">
    <property type="term" value="P:antibiotic biosynthetic process"/>
    <property type="evidence" value="ECO:0007669"/>
    <property type="project" value="UniProtKB-ARBA"/>
</dbReference>
<dbReference type="Proteomes" id="UP000292564">
    <property type="component" value="Unassembled WGS sequence"/>
</dbReference>
<dbReference type="SUPFAM" id="SSF53756">
    <property type="entry name" value="UDP-Glycosyltransferase/glycogen phosphorylase"/>
    <property type="match status" value="1"/>
</dbReference>
<evidence type="ECO:0000313" key="7">
    <source>
        <dbReference type="Proteomes" id="UP000292564"/>
    </source>
</evidence>
<dbReference type="InterPro" id="IPR048284">
    <property type="entry name" value="EryCIII-like_N"/>
</dbReference>
<dbReference type="InterPro" id="IPR010610">
    <property type="entry name" value="EryCIII-like_C"/>
</dbReference>
<dbReference type="Gene3D" id="3.40.50.2000">
    <property type="entry name" value="Glycogen Phosphorylase B"/>
    <property type="match status" value="2"/>
</dbReference>
<sequence>MRCLFVAEGGAGAILPLVPLAQSVRAAGHEVIAAAHAEFTPILLTAGLPAVAAPQKSPRDYRLVRDGKLVPLTGDLEERAEVLGTIGARIAVDGFRELQELVRQWRPDLVVGGPLAYAAPLLSAEIGVPYVAIEFGMAEPWNWHRATLAELARLGFPEPAPPAACLVLCPESIRPSDDPAEPMRYLPATPLRYVPYASPRPVEPWMYAHNRPRVWISAGSRVSSDYALDYLTGLITAAADLDVELLIATPDDVAAQLGPVAAGARVGWLPIDVLAPTCDLAVHPGGGSTMLSCVAAAVPQVIIPYMPEAAIYVEPLRRYGAAHVLDPADDEPATLLAACRTALAEPSYRQAAERLRAELVAAPGPLEAVATLERVAAGMTAPEQAARKAERVPAG</sequence>
<dbReference type="GO" id="GO:0016758">
    <property type="term" value="F:hexosyltransferase activity"/>
    <property type="evidence" value="ECO:0007669"/>
    <property type="project" value="UniProtKB-ARBA"/>
</dbReference>
<dbReference type="GO" id="GO:0008194">
    <property type="term" value="F:UDP-glycosyltransferase activity"/>
    <property type="evidence" value="ECO:0007669"/>
    <property type="project" value="InterPro"/>
</dbReference>
<evidence type="ECO:0000256" key="1">
    <source>
        <dbReference type="ARBA" id="ARBA00006962"/>
    </source>
</evidence>
<evidence type="ECO:0000259" key="5">
    <source>
        <dbReference type="Pfam" id="PF21036"/>
    </source>
</evidence>
<organism evidence="6 7">
    <name type="scientific">Krasilnikovia cinnamomea</name>
    <dbReference type="NCBI Taxonomy" id="349313"/>
    <lineage>
        <taxon>Bacteria</taxon>
        <taxon>Bacillati</taxon>
        <taxon>Actinomycetota</taxon>
        <taxon>Actinomycetes</taxon>
        <taxon>Micromonosporales</taxon>
        <taxon>Micromonosporaceae</taxon>
        <taxon>Krasilnikovia</taxon>
    </lineage>
</organism>
<keyword evidence="3 6" id="KW-0808">Transferase</keyword>
<dbReference type="Pfam" id="PF06722">
    <property type="entry name" value="EryCIII-like_C"/>
    <property type="match status" value="1"/>
</dbReference>
<evidence type="ECO:0000256" key="2">
    <source>
        <dbReference type="ARBA" id="ARBA00022676"/>
    </source>
</evidence>
<keyword evidence="2" id="KW-0328">Glycosyltransferase</keyword>
<proteinExistence type="inferred from homology"/>
<dbReference type="Pfam" id="PF21036">
    <property type="entry name" value="EryCIII-like_N"/>
    <property type="match status" value="1"/>
</dbReference>
<dbReference type="RefSeq" id="WP_130510386.1">
    <property type="nucleotide sequence ID" value="NZ_SHKY01000001.1"/>
</dbReference>
<gene>
    <name evidence="6" type="ORF">EV385_3479</name>
</gene>
<dbReference type="EMBL" id="SHKY01000001">
    <property type="protein sequence ID" value="RZU51646.1"/>
    <property type="molecule type" value="Genomic_DNA"/>
</dbReference>
<protein>
    <submittedName>
        <fullName evidence="6">Glycosyltransferase</fullName>
    </submittedName>
</protein>
<dbReference type="InterPro" id="IPR002213">
    <property type="entry name" value="UDP_glucos_trans"/>
</dbReference>
<accession>A0A4V6MG52</accession>
<keyword evidence="7" id="KW-1185">Reference proteome</keyword>
<dbReference type="CDD" id="cd03784">
    <property type="entry name" value="GT1_Gtf-like"/>
    <property type="match status" value="1"/>
</dbReference>